<dbReference type="STRING" id="411154.GFO_1348"/>
<sequence>MEKFDSSSFTCRNRKKPEIATINFNDSISCIAVSTLPLHFAKYSILGKELS</sequence>
<dbReference type="KEGG" id="gfo:GFO_1348"/>
<proteinExistence type="predicted"/>
<dbReference type="AlphaFoldDB" id="A0M127"/>
<organism evidence="1 2">
    <name type="scientific">Christiangramia forsetii (strain DSM 17595 / CGMCC 1.15422 / KT0803)</name>
    <name type="common">Gramella forsetii</name>
    <dbReference type="NCBI Taxonomy" id="411154"/>
    <lineage>
        <taxon>Bacteria</taxon>
        <taxon>Pseudomonadati</taxon>
        <taxon>Bacteroidota</taxon>
        <taxon>Flavobacteriia</taxon>
        <taxon>Flavobacteriales</taxon>
        <taxon>Flavobacteriaceae</taxon>
        <taxon>Christiangramia</taxon>
    </lineage>
</organism>
<dbReference type="HOGENOM" id="CLU_3099370_0_0_10"/>
<protein>
    <submittedName>
        <fullName evidence="1">Uncharacterized protein</fullName>
    </submittedName>
</protein>
<dbReference type="EMBL" id="CU207366">
    <property type="protein sequence ID" value="CAL66322.1"/>
    <property type="molecule type" value="Genomic_DNA"/>
</dbReference>
<reference evidence="1 2" key="1">
    <citation type="journal article" date="2006" name="Environ. Microbiol.">
        <title>Whole genome analysis of the marine Bacteroidetes'Gramella forsetii' reveals adaptations to degradation of polymeric organic matter.</title>
        <authorList>
            <person name="Bauer M."/>
            <person name="Kube M."/>
            <person name="Teeling H."/>
            <person name="Richter M."/>
            <person name="Lombardot T."/>
            <person name="Allers E."/>
            <person name="Wuerdemann C.A."/>
            <person name="Quast C."/>
            <person name="Kuhl H."/>
            <person name="Knaust F."/>
            <person name="Woebken D."/>
            <person name="Bischof K."/>
            <person name="Mussmann M."/>
            <person name="Choudhuri J.V."/>
            <person name="Meyer F."/>
            <person name="Reinhardt R."/>
            <person name="Amann R.I."/>
            <person name="Gloeckner F.O."/>
        </authorList>
    </citation>
    <scope>NUCLEOTIDE SEQUENCE [LARGE SCALE GENOMIC DNA]</scope>
    <source>
        <strain evidence="1 2">KT0803</strain>
    </source>
</reference>
<evidence type="ECO:0000313" key="1">
    <source>
        <dbReference type="EMBL" id="CAL66322.1"/>
    </source>
</evidence>
<name>A0M127_CHRFK</name>
<accession>A0M127</accession>
<dbReference type="Proteomes" id="UP000000755">
    <property type="component" value="Chromosome"/>
</dbReference>
<evidence type="ECO:0000313" key="2">
    <source>
        <dbReference type="Proteomes" id="UP000000755"/>
    </source>
</evidence>
<gene>
    <name evidence="1" type="ordered locus">GFO_1348</name>
</gene>